<gene>
    <name evidence="2" type="ORF">GCM10010246_47190</name>
</gene>
<comment type="similarity">
    <text evidence="1">Belongs to the asp23 family.</text>
</comment>
<dbReference type="InterPro" id="IPR005531">
    <property type="entry name" value="Asp23"/>
</dbReference>
<evidence type="ECO:0000313" key="2">
    <source>
        <dbReference type="EMBL" id="GAA2353005.1"/>
    </source>
</evidence>
<name>A0ABP5TKD2_9ACTN</name>
<dbReference type="EMBL" id="BAAASD010000021">
    <property type="protein sequence ID" value="GAA2353005.1"/>
    <property type="molecule type" value="Genomic_DNA"/>
</dbReference>
<evidence type="ECO:0008006" key="4">
    <source>
        <dbReference type="Google" id="ProtNLM"/>
    </source>
</evidence>
<dbReference type="PANTHER" id="PTHR34297:SF3">
    <property type="entry name" value="ALKALINE SHOCK PROTEIN 23"/>
    <property type="match status" value="1"/>
</dbReference>
<dbReference type="Proteomes" id="UP001500253">
    <property type="component" value="Unassembled WGS sequence"/>
</dbReference>
<dbReference type="Pfam" id="PF03780">
    <property type="entry name" value="Asp23"/>
    <property type="match status" value="1"/>
</dbReference>
<protein>
    <recommendedName>
        <fullName evidence="4">Alkaline shock protein 23</fullName>
    </recommendedName>
</protein>
<accession>A0ABP5TKD2</accession>
<organism evidence="2 3">
    <name type="scientific">Streptomyces cuspidosporus</name>
    <dbReference type="NCBI Taxonomy" id="66882"/>
    <lineage>
        <taxon>Bacteria</taxon>
        <taxon>Bacillati</taxon>
        <taxon>Actinomycetota</taxon>
        <taxon>Actinomycetes</taxon>
        <taxon>Kitasatosporales</taxon>
        <taxon>Streptomycetaceae</taxon>
        <taxon>Streptomyces</taxon>
    </lineage>
</organism>
<proteinExistence type="inferred from homology"/>
<evidence type="ECO:0000313" key="3">
    <source>
        <dbReference type="Proteomes" id="UP001500253"/>
    </source>
</evidence>
<comment type="caution">
    <text evidence="2">The sequence shown here is derived from an EMBL/GenBank/DDBJ whole genome shotgun (WGS) entry which is preliminary data.</text>
</comment>
<reference evidence="3" key="1">
    <citation type="journal article" date="2019" name="Int. J. Syst. Evol. Microbiol.">
        <title>The Global Catalogue of Microorganisms (GCM) 10K type strain sequencing project: providing services to taxonomists for standard genome sequencing and annotation.</title>
        <authorList>
            <consortium name="The Broad Institute Genomics Platform"/>
            <consortium name="The Broad Institute Genome Sequencing Center for Infectious Disease"/>
            <person name="Wu L."/>
            <person name="Ma J."/>
        </authorList>
    </citation>
    <scope>NUCLEOTIDE SEQUENCE [LARGE SCALE GENOMIC DNA]</scope>
    <source>
        <strain evidence="3">JCM 4316</strain>
    </source>
</reference>
<keyword evidence="3" id="KW-1185">Reference proteome</keyword>
<evidence type="ECO:0000256" key="1">
    <source>
        <dbReference type="ARBA" id="ARBA00005721"/>
    </source>
</evidence>
<sequence length="198" mass="19984">MHVTSDACEIRGPVCVQPFDGVPVRCPTDRSDPIEATAMTENTTSVGGGSGADAGVSALQGRTGAGAPAETRGKTTIADGVVAKIAGMAAREVPGIHGLGAGMARAFGAMRERVPGGGGGVTRGVKVEVGERQAAVDLDVVVEYGVSIVEVAGGARTNVISAVERMTGLEVVEVNIAVDDVHLPDEEEGAEPAEGRVR</sequence>
<dbReference type="PANTHER" id="PTHR34297">
    <property type="entry name" value="HYPOTHETICAL CYTOSOLIC PROTEIN-RELATED"/>
    <property type="match status" value="1"/>
</dbReference>